<sequence length="211" mass="22578">MRFLLFVYSVLSLFFVSGFAHVHGADQIVLGDLRTIKLFEPSPTSSPTLSPIETETTNTITRHDIPSASQTVLAASFTGDSGTAGGRTCVQDCLARAASQVNCGGVAYVGKAWDCFGQMRCPGADIGRALADLNAACQPIGRANFQGDEIVESPLVVPESTPVAASFERDMNPICRPPMALLNLRIASVLSQPSNSEVTRTEQFTIYLHLL</sequence>
<dbReference type="EMBL" id="AFRT01000900">
    <property type="protein sequence ID" value="ELU42206.1"/>
    <property type="molecule type" value="Genomic_DNA"/>
</dbReference>
<dbReference type="HOGENOM" id="CLU_113431_0_0_1"/>
<evidence type="ECO:0000256" key="1">
    <source>
        <dbReference type="SAM" id="SignalP"/>
    </source>
</evidence>
<evidence type="ECO:0000313" key="3">
    <source>
        <dbReference type="Proteomes" id="UP000011668"/>
    </source>
</evidence>
<keyword evidence="1" id="KW-0732">Signal</keyword>
<evidence type="ECO:0008006" key="4">
    <source>
        <dbReference type="Google" id="ProtNLM"/>
    </source>
</evidence>
<dbReference type="OrthoDB" id="4505683at2759"/>
<proteinExistence type="predicted"/>
<keyword evidence="3" id="KW-1185">Reference proteome</keyword>
<protein>
    <recommendedName>
        <fullName evidence="4">Extracellular membrane protein CFEM domain-containing protein</fullName>
    </recommendedName>
</protein>
<dbReference type="AlphaFoldDB" id="L8WVT9"/>
<name>L8WVT9_THACA</name>
<dbReference type="Proteomes" id="UP000011668">
    <property type="component" value="Unassembled WGS sequence"/>
</dbReference>
<gene>
    <name evidence="2" type="ORF">AG1IA_03763</name>
</gene>
<comment type="caution">
    <text evidence="2">The sequence shown here is derived from an EMBL/GenBank/DDBJ whole genome shotgun (WGS) entry which is preliminary data.</text>
</comment>
<evidence type="ECO:0000313" key="2">
    <source>
        <dbReference type="EMBL" id="ELU42206.1"/>
    </source>
</evidence>
<feature type="chain" id="PRO_5003996980" description="Extracellular membrane protein CFEM domain-containing protein" evidence="1">
    <location>
        <begin position="21"/>
        <end position="211"/>
    </location>
</feature>
<organism evidence="2 3">
    <name type="scientific">Thanatephorus cucumeris (strain AG1-IA)</name>
    <name type="common">Rice sheath blight fungus</name>
    <name type="synonym">Rhizoctonia solani</name>
    <dbReference type="NCBI Taxonomy" id="983506"/>
    <lineage>
        <taxon>Eukaryota</taxon>
        <taxon>Fungi</taxon>
        <taxon>Dikarya</taxon>
        <taxon>Basidiomycota</taxon>
        <taxon>Agaricomycotina</taxon>
        <taxon>Agaricomycetes</taxon>
        <taxon>Cantharellales</taxon>
        <taxon>Ceratobasidiaceae</taxon>
        <taxon>Rhizoctonia</taxon>
        <taxon>Rhizoctonia solani AG-1</taxon>
    </lineage>
</organism>
<feature type="signal peptide" evidence="1">
    <location>
        <begin position="1"/>
        <end position="20"/>
    </location>
</feature>
<reference evidence="2 3" key="1">
    <citation type="journal article" date="2013" name="Nat. Commun.">
        <title>The evolution and pathogenic mechanisms of the rice sheath blight pathogen.</title>
        <authorList>
            <person name="Zheng A."/>
            <person name="Lin R."/>
            <person name="Xu L."/>
            <person name="Qin P."/>
            <person name="Tang C."/>
            <person name="Ai P."/>
            <person name="Zhang D."/>
            <person name="Liu Y."/>
            <person name="Sun Z."/>
            <person name="Feng H."/>
            <person name="Wang Y."/>
            <person name="Chen Y."/>
            <person name="Liang X."/>
            <person name="Fu R."/>
            <person name="Li Q."/>
            <person name="Zhang J."/>
            <person name="Yu X."/>
            <person name="Xie Z."/>
            <person name="Ding L."/>
            <person name="Guan P."/>
            <person name="Tang J."/>
            <person name="Liang Y."/>
            <person name="Wang S."/>
            <person name="Deng Q."/>
            <person name="Li S."/>
            <person name="Zhu J."/>
            <person name="Wang L."/>
            <person name="Liu H."/>
            <person name="Li P."/>
        </authorList>
    </citation>
    <scope>NUCLEOTIDE SEQUENCE [LARGE SCALE GENOMIC DNA]</scope>
    <source>
        <strain evidence="3">AG-1 IA</strain>
    </source>
</reference>
<accession>L8WVT9</accession>